<dbReference type="RefSeq" id="WP_188123296.1">
    <property type="nucleotide sequence ID" value="NZ_BOMP01000121.1"/>
</dbReference>
<dbReference type="InterPro" id="IPR008979">
    <property type="entry name" value="Galactose-bd-like_sf"/>
</dbReference>
<organism evidence="3 4">
    <name type="scientific">Actinoplanes lobatus</name>
    <dbReference type="NCBI Taxonomy" id="113568"/>
    <lineage>
        <taxon>Bacteria</taxon>
        <taxon>Bacillati</taxon>
        <taxon>Actinomycetota</taxon>
        <taxon>Actinomycetes</taxon>
        <taxon>Micromonosporales</taxon>
        <taxon>Micromonosporaceae</taxon>
        <taxon>Actinoplanes</taxon>
    </lineage>
</organism>
<comment type="caution">
    <text evidence="3">The sequence shown here is derived from an EMBL/GenBank/DDBJ whole genome shotgun (WGS) entry which is preliminary data.</text>
</comment>
<dbReference type="PROSITE" id="PS50022">
    <property type="entry name" value="FA58C_3"/>
    <property type="match status" value="1"/>
</dbReference>
<keyword evidence="3" id="KW-0378">Hydrolase</keyword>
<name>A0A7W7HIN3_9ACTN</name>
<evidence type="ECO:0000259" key="2">
    <source>
        <dbReference type="PROSITE" id="PS50022"/>
    </source>
</evidence>
<feature type="domain" description="F5/8 type C" evidence="2">
    <location>
        <begin position="914"/>
        <end position="1066"/>
    </location>
</feature>
<dbReference type="GO" id="GO:0004553">
    <property type="term" value="F:hydrolase activity, hydrolyzing O-glycosyl compounds"/>
    <property type="evidence" value="ECO:0007669"/>
    <property type="project" value="InterPro"/>
</dbReference>
<dbReference type="PANTHER" id="PTHR42767">
    <property type="entry name" value="ENDO-BETA-1,6-GALACTANASE"/>
    <property type="match status" value="1"/>
</dbReference>
<sequence length="1067" mass="113203">MSRGLLAFRWPLALRWPAVFRRPVVLRRLLVFRWPVVLRWPLALRWLVVFRRLVALRRLVAGVVVALLAVVLLPAAARAETVTETRTIRIDPGYQQQEFEGWGTSLVWFANATGGYPEPIRRKLADMLFGPDGLDLNIARYNIGGGNAPGVRTNYMKNGATMPGFWKAPAGTTVADREWWNPEDPSHWDLDADANQRWWIDQIKDDVTIWEAFSNSPPYFQTVSGYVSGGFDSSADQIRADRVDEFATYLTTVAEHIEDAHGIDFATIDPLNEPNTNYWGTTLGADGQPTGGRQEGAHAGPALQQAVILALRDRAARAGVTVSAMDETNPGIFMTNWNAYGAEARAAVSQLNVHTYGTGSRTSVRDAAKAAGKRLWMSEVEGNWGPGTTDYTGMLPGLGIATRMVDDIRELEPSAWVFWQPIEDAVPQQAGNGNWGSIHIPFNCTADATLETCPIKTNSKFDTIRNFTQHIRPGDRFVKVDDTSTVAAIKPSGDDLTVVHVNSSAVDRIVNIDLSAFRSVRSGASVTPVVTSAGGALIKGSPVRVRGDRATLTVPAQSVTTFLVDGVRGVDRDAALIRSGHVYRVQGVASGRSLTPNAGGTAAVLRTNAAGDPGQLWSITKLTSGNTNRERYAVSAAASGARLAVRNNILVLEPPPTVEQRPAEAGSAADVGASAAGAVDVRESGATSVAVGDSEAAPADAGAGGAAAVEEAAQWILSGTGDGTWTLVNVGSGRLVDVTGQATADGSPVGTYTPSSGANQRWAIVDETVLRTRTVAAHTVPRLAPTLPERVAPVYRDGARGSLPVVWDMPDERRWRRPGTVTVAGTATDPLGGTHRATAVVTVDTFVRTLPAQATTYPGGRPALPATVTGVGRHGGRAELPVTWEVPVLDRLGEFPVTGTATVADGTTLPATATVTVVEPIEVNAALDDGVTVSATYTESGYSAAGLRNGNRSEKAWSNWRSGTKNPSDTITVTLPAERDLTRVVTYFYRDGANLSFPASLRVQLLGAGGVWTDASADIPVPTEGSPVVDVPVASAGPVVAARIVMTARPSGYITVSEVEVNAKAVP</sequence>
<dbReference type="Pfam" id="PF14587">
    <property type="entry name" value="Glyco_hydr_30_2"/>
    <property type="match status" value="1"/>
</dbReference>
<dbReference type="Pfam" id="PF07532">
    <property type="entry name" value="Big_4"/>
    <property type="match status" value="1"/>
</dbReference>
<dbReference type="Gene3D" id="3.20.20.80">
    <property type="entry name" value="Glycosidases"/>
    <property type="match status" value="1"/>
</dbReference>
<dbReference type="SUPFAM" id="SSF50370">
    <property type="entry name" value="Ricin B-like lectins"/>
    <property type="match status" value="1"/>
</dbReference>
<dbReference type="InterPro" id="IPR013780">
    <property type="entry name" value="Glyco_hydro_b"/>
</dbReference>
<dbReference type="InterPro" id="IPR017853">
    <property type="entry name" value="GH"/>
</dbReference>
<reference evidence="3 4" key="1">
    <citation type="submission" date="2020-08" db="EMBL/GenBank/DDBJ databases">
        <title>Sequencing the genomes of 1000 actinobacteria strains.</title>
        <authorList>
            <person name="Klenk H.-P."/>
        </authorList>
    </citation>
    <scope>NUCLEOTIDE SEQUENCE [LARGE SCALE GENOMIC DNA]</scope>
    <source>
        <strain evidence="3 4">DSM 43150</strain>
    </source>
</reference>
<dbReference type="CDD" id="cd00161">
    <property type="entry name" value="beta-trefoil_Ricin-like"/>
    <property type="match status" value="1"/>
</dbReference>
<keyword evidence="1" id="KW-0812">Transmembrane</keyword>
<dbReference type="EMBL" id="JACHNC010000001">
    <property type="protein sequence ID" value="MBB4751235.1"/>
    <property type="molecule type" value="Genomic_DNA"/>
</dbReference>
<evidence type="ECO:0000313" key="4">
    <source>
        <dbReference type="Proteomes" id="UP000590511"/>
    </source>
</evidence>
<dbReference type="Proteomes" id="UP000590511">
    <property type="component" value="Unassembled WGS sequence"/>
</dbReference>
<dbReference type="InterPro" id="IPR000772">
    <property type="entry name" value="Ricin_B_lectin"/>
</dbReference>
<accession>A0A7W7HIN3</accession>
<evidence type="ECO:0000313" key="3">
    <source>
        <dbReference type="EMBL" id="MBB4751235.1"/>
    </source>
</evidence>
<protein>
    <submittedName>
        <fullName evidence="3">O-glycosyl hydrolase</fullName>
    </submittedName>
</protein>
<dbReference type="InterPro" id="IPR000421">
    <property type="entry name" value="FA58C"/>
</dbReference>
<dbReference type="InterPro" id="IPR035992">
    <property type="entry name" value="Ricin_B-like_lectins"/>
</dbReference>
<dbReference type="AlphaFoldDB" id="A0A7W7HIN3"/>
<dbReference type="PROSITE" id="PS50231">
    <property type="entry name" value="RICIN_B_LECTIN"/>
    <property type="match status" value="1"/>
</dbReference>
<dbReference type="Gene3D" id="2.80.10.50">
    <property type="match status" value="1"/>
</dbReference>
<feature type="transmembrane region" description="Helical" evidence="1">
    <location>
        <begin position="59"/>
        <end position="77"/>
    </location>
</feature>
<dbReference type="InterPro" id="IPR011081">
    <property type="entry name" value="Big_4"/>
</dbReference>
<dbReference type="Pfam" id="PF14200">
    <property type="entry name" value="RicinB_lectin_2"/>
    <property type="match status" value="1"/>
</dbReference>
<dbReference type="Gene3D" id="2.60.40.1180">
    <property type="entry name" value="Golgi alpha-mannosidase II"/>
    <property type="match status" value="1"/>
</dbReference>
<dbReference type="SUPFAM" id="SSF49785">
    <property type="entry name" value="Galactose-binding domain-like"/>
    <property type="match status" value="1"/>
</dbReference>
<dbReference type="SUPFAM" id="SSF51445">
    <property type="entry name" value="(Trans)glycosidases"/>
    <property type="match status" value="1"/>
</dbReference>
<dbReference type="Gene3D" id="2.60.120.260">
    <property type="entry name" value="Galactose-binding domain-like"/>
    <property type="match status" value="1"/>
</dbReference>
<keyword evidence="1" id="KW-0472">Membrane</keyword>
<dbReference type="InterPro" id="IPR039743">
    <property type="entry name" value="6GAL/EXGAL"/>
</dbReference>
<dbReference type="PANTHER" id="PTHR42767:SF1">
    <property type="entry name" value="ENDO-BETA-1,6-GALACTANASE-LIKE DOMAIN-CONTAINING PROTEIN"/>
    <property type="match status" value="1"/>
</dbReference>
<dbReference type="InterPro" id="IPR039514">
    <property type="entry name" value="6GAL-like"/>
</dbReference>
<gene>
    <name evidence="3" type="ORF">BJ964_005396</name>
</gene>
<evidence type="ECO:0000256" key="1">
    <source>
        <dbReference type="SAM" id="Phobius"/>
    </source>
</evidence>
<proteinExistence type="predicted"/>
<keyword evidence="1" id="KW-1133">Transmembrane helix</keyword>